<evidence type="ECO:0000259" key="3">
    <source>
        <dbReference type="Pfam" id="PF11800"/>
    </source>
</evidence>
<dbReference type="Proteomes" id="UP000541426">
    <property type="component" value="Unassembled WGS sequence"/>
</dbReference>
<keyword evidence="5" id="KW-1185">Reference proteome</keyword>
<gene>
    <name evidence="4" type="ORF">GGQ68_004609</name>
</gene>
<sequence length="363" mass="41008">MNKWEALRELTLAREIYGLSDRDLSVLQALLSFHPETDLSLDAKAGLVVFPSNTSICERLNGMANSTMRRHLSRLIDAGLLIRRDSPNGKRYTRCTSVGRIAFGFDLRPLVMRHADHCAAAEDIRARQDRVKRLRETVSLMRRDLAALADWGQCDRPDLAIWDAYSDLARLAARDLRRKLDEQTLNSLHDQLMSALDRLRDILEPVDNTETAADVSAKMGTSAAQSEQHHQNSDKDSYWSEEKDRSQIDEKDHTPALPLRMILACCPEIQSFSQNPIRHWHELVNISEMLRPMIGISSSAWEEARAAMGPEQTAVVLAAMFERLSAIRSPGGYLRHLARKSRDGRFSCAAMIMALRNPHGSQL</sequence>
<evidence type="ECO:0000256" key="1">
    <source>
        <dbReference type="SAM" id="MobiDB-lite"/>
    </source>
</evidence>
<evidence type="ECO:0000313" key="5">
    <source>
        <dbReference type="Proteomes" id="UP000541426"/>
    </source>
</evidence>
<dbReference type="InterPro" id="IPR036390">
    <property type="entry name" value="WH_DNA-bd_sf"/>
</dbReference>
<evidence type="ECO:0000313" key="4">
    <source>
        <dbReference type="EMBL" id="MBB3988252.1"/>
    </source>
</evidence>
<organism evidence="4 5">
    <name type="scientific">Sagittula marina</name>
    <dbReference type="NCBI Taxonomy" id="943940"/>
    <lineage>
        <taxon>Bacteria</taxon>
        <taxon>Pseudomonadati</taxon>
        <taxon>Pseudomonadota</taxon>
        <taxon>Alphaproteobacteria</taxon>
        <taxon>Rhodobacterales</taxon>
        <taxon>Roseobacteraceae</taxon>
        <taxon>Sagittula</taxon>
    </lineage>
</organism>
<dbReference type="AlphaFoldDB" id="A0A7W6DSN1"/>
<feature type="domain" description="Plasmid replication protein C C-terminal" evidence="3">
    <location>
        <begin position="258"/>
        <end position="357"/>
    </location>
</feature>
<accession>A0A7W6DSN1</accession>
<dbReference type="SUPFAM" id="SSF46785">
    <property type="entry name" value="Winged helix' DNA-binding domain"/>
    <property type="match status" value="1"/>
</dbReference>
<dbReference type="Pfam" id="PF11800">
    <property type="entry name" value="RP-C_C"/>
    <property type="match status" value="1"/>
</dbReference>
<dbReference type="InterPro" id="IPR047611">
    <property type="entry name" value="RepABC_RepC"/>
</dbReference>
<dbReference type="NCBIfam" id="NF040974">
    <property type="entry name" value="RepABC_RepC"/>
    <property type="match status" value="1"/>
</dbReference>
<protein>
    <submittedName>
        <fullName evidence="4">Replication initiation protein RepC</fullName>
    </submittedName>
</protein>
<dbReference type="Pfam" id="PF03428">
    <property type="entry name" value="RP-C"/>
    <property type="match status" value="1"/>
</dbReference>
<name>A0A7W6DSN1_9RHOB</name>
<feature type="domain" description="Plasmid replication protein C N-terminal" evidence="2">
    <location>
        <begin position="2"/>
        <end position="151"/>
    </location>
</feature>
<feature type="region of interest" description="Disordered" evidence="1">
    <location>
        <begin position="212"/>
        <end position="252"/>
    </location>
</feature>
<reference evidence="4 5" key="1">
    <citation type="submission" date="2020-08" db="EMBL/GenBank/DDBJ databases">
        <title>Genomic Encyclopedia of Type Strains, Phase IV (KMG-IV): sequencing the most valuable type-strain genomes for metagenomic binning, comparative biology and taxonomic classification.</title>
        <authorList>
            <person name="Goeker M."/>
        </authorList>
    </citation>
    <scope>NUCLEOTIDE SEQUENCE [LARGE SCALE GENOMIC DNA]</scope>
    <source>
        <strain evidence="4 5">DSM 102235</strain>
    </source>
</reference>
<proteinExistence type="predicted"/>
<feature type="compositionally biased region" description="Basic and acidic residues" evidence="1">
    <location>
        <begin position="227"/>
        <end position="252"/>
    </location>
</feature>
<dbReference type="EMBL" id="JACIEJ010000018">
    <property type="protein sequence ID" value="MBB3988252.1"/>
    <property type="molecule type" value="Genomic_DNA"/>
</dbReference>
<dbReference type="InterPro" id="IPR005090">
    <property type="entry name" value="RepC_N"/>
</dbReference>
<dbReference type="InterPro" id="IPR036388">
    <property type="entry name" value="WH-like_DNA-bd_sf"/>
</dbReference>
<comment type="caution">
    <text evidence="4">The sequence shown here is derived from an EMBL/GenBank/DDBJ whole genome shotgun (WGS) entry which is preliminary data.</text>
</comment>
<dbReference type="Gene3D" id="1.10.10.10">
    <property type="entry name" value="Winged helix-like DNA-binding domain superfamily/Winged helix DNA-binding domain"/>
    <property type="match status" value="1"/>
</dbReference>
<evidence type="ECO:0000259" key="2">
    <source>
        <dbReference type="Pfam" id="PF03428"/>
    </source>
</evidence>
<dbReference type="InterPro" id="IPR021760">
    <property type="entry name" value="RepC_C"/>
</dbReference>